<dbReference type="PANTHER" id="PTHR46093:SF19">
    <property type="entry name" value="RAB9 EFFECTOR PROTEIN WITH KELCH MOTIFS-LIKE"/>
    <property type="match status" value="1"/>
</dbReference>
<evidence type="ECO:0000256" key="2">
    <source>
        <dbReference type="ARBA" id="ARBA00022737"/>
    </source>
</evidence>
<keyword evidence="1" id="KW-0880">Kelch repeat</keyword>
<keyword evidence="3" id="KW-1133">Transmembrane helix</keyword>
<protein>
    <submittedName>
        <fullName evidence="5">Kel2p</fullName>
    </submittedName>
</protein>
<dbReference type="Proteomes" id="UP000022910">
    <property type="component" value="Unassembled WGS sequence"/>
</dbReference>
<name>A0A015K7I5_RHIIW</name>
<dbReference type="Pfam" id="PF24981">
    <property type="entry name" value="Beta-prop_ATRN-LZTR1"/>
    <property type="match status" value="1"/>
</dbReference>
<organism evidence="5 6">
    <name type="scientific">Rhizophagus irregularis (strain DAOM 197198w)</name>
    <name type="common">Glomus intraradices</name>
    <dbReference type="NCBI Taxonomy" id="1432141"/>
    <lineage>
        <taxon>Eukaryota</taxon>
        <taxon>Fungi</taxon>
        <taxon>Fungi incertae sedis</taxon>
        <taxon>Mucoromycota</taxon>
        <taxon>Glomeromycotina</taxon>
        <taxon>Glomeromycetes</taxon>
        <taxon>Glomerales</taxon>
        <taxon>Glomeraceae</taxon>
        <taxon>Rhizophagus</taxon>
    </lineage>
</organism>
<gene>
    <name evidence="5" type="ORF">RirG_021910</name>
</gene>
<keyword evidence="2" id="KW-0677">Repeat</keyword>
<dbReference type="SMR" id="A0A015K7I5"/>
<dbReference type="HOGENOM" id="CLU_019030_0_0_1"/>
<accession>A0A015K7I5</accession>
<dbReference type="InterPro" id="IPR015915">
    <property type="entry name" value="Kelch-typ_b-propeller"/>
</dbReference>
<evidence type="ECO:0000256" key="3">
    <source>
        <dbReference type="SAM" id="Phobius"/>
    </source>
</evidence>
<dbReference type="AlphaFoldDB" id="A0A015K7I5"/>
<reference evidence="5 6" key="1">
    <citation type="submission" date="2014-02" db="EMBL/GenBank/DDBJ databases">
        <title>Single nucleus genome sequencing reveals high similarity among nuclei of an endomycorrhizal fungus.</title>
        <authorList>
            <person name="Lin K."/>
            <person name="Geurts R."/>
            <person name="Zhang Z."/>
            <person name="Limpens E."/>
            <person name="Saunders D.G."/>
            <person name="Mu D."/>
            <person name="Pang E."/>
            <person name="Cao H."/>
            <person name="Cha H."/>
            <person name="Lin T."/>
            <person name="Zhou Q."/>
            <person name="Shang Y."/>
            <person name="Li Y."/>
            <person name="Ivanov S."/>
            <person name="Sharma T."/>
            <person name="Velzen R.V."/>
            <person name="Ruijter N.D."/>
            <person name="Aanen D.K."/>
            <person name="Win J."/>
            <person name="Kamoun S."/>
            <person name="Bisseling T."/>
            <person name="Huang S."/>
        </authorList>
    </citation>
    <scope>NUCLEOTIDE SEQUENCE [LARGE SCALE GENOMIC DNA]</scope>
    <source>
        <strain evidence="6">DAOM197198w</strain>
    </source>
</reference>
<proteinExistence type="predicted"/>
<feature type="transmembrane region" description="Helical" evidence="3">
    <location>
        <begin position="393"/>
        <end position="415"/>
    </location>
</feature>
<evidence type="ECO:0000259" key="4">
    <source>
        <dbReference type="Pfam" id="PF24981"/>
    </source>
</evidence>
<keyword evidence="3" id="KW-0812">Transmembrane</keyword>
<dbReference type="PANTHER" id="PTHR46093">
    <property type="entry name" value="ACYL-COA-BINDING DOMAIN-CONTAINING PROTEIN 5"/>
    <property type="match status" value="1"/>
</dbReference>
<dbReference type="InterPro" id="IPR056737">
    <property type="entry name" value="Beta-prop_ATRN-MKLN-like"/>
</dbReference>
<sequence length="460" mass="50391">MSYTTFYLCLTFALGYIFFGVESYVPVGRVGQSSILIGNKIYYFGGITDVGVSNDAFYLDLSQSFNIVNPPWTQMPNIPFGSSWASVALDNSNNADIYLFGGMMFDVTTQKDSFKSFVYKFNVNSLSWNIPNVGGTAPSRRIEMKAVSDNSGKIYIFGGASNSLVGAPTRTFPNDMITFNIAGPLWSINTAVNGLATYSATLLSNGIIVYVGGLSPFNGNNNVIRMADISQILLFDTNSLTWSMNSARITATIPVESRQRHSAVLAPDDQIIIYGGTRTTDGVDFNQVSPDVLVIDTKKDPFEITAPEVSTNIGKFPTLTTHSADLYGNYMIVAFGNITRQNAEPLGRSEKIYVMDIRNFTWINSLELTNQANNNKTTSSSGSQSSNNDKTTIILASVLGVLGGALIITAGFFAYRFISKRKTEKEVPGFFGSNFDRYDDDAGVPGTPVESRYNEFERFK</sequence>
<comment type="caution">
    <text evidence="5">The sequence shown here is derived from an EMBL/GenBank/DDBJ whole genome shotgun (WGS) entry which is preliminary data.</text>
</comment>
<keyword evidence="6" id="KW-1185">Reference proteome</keyword>
<dbReference type="EMBL" id="JEMT01010470">
    <property type="protein sequence ID" value="EXX77652.1"/>
    <property type="molecule type" value="Genomic_DNA"/>
</dbReference>
<keyword evidence="3" id="KW-0472">Membrane</keyword>
<feature type="domain" description="Attractin/MKLN-like beta-propeller" evidence="4">
    <location>
        <begin position="24"/>
        <end position="276"/>
    </location>
</feature>
<evidence type="ECO:0000313" key="6">
    <source>
        <dbReference type="Proteomes" id="UP000022910"/>
    </source>
</evidence>
<dbReference type="OrthoDB" id="432528at2759"/>
<evidence type="ECO:0000313" key="5">
    <source>
        <dbReference type="EMBL" id="EXX77652.1"/>
    </source>
</evidence>
<dbReference type="Gene3D" id="2.120.10.80">
    <property type="entry name" value="Kelch-type beta propeller"/>
    <property type="match status" value="2"/>
</dbReference>
<dbReference type="SUPFAM" id="SSF117281">
    <property type="entry name" value="Kelch motif"/>
    <property type="match status" value="1"/>
</dbReference>
<evidence type="ECO:0000256" key="1">
    <source>
        <dbReference type="ARBA" id="ARBA00022441"/>
    </source>
</evidence>